<keyword evidence="4" id="KW-1185">Reference proteome</keyword>
<evidence type="ECO:0000313" key="2">
    <source>
        <dbReference type="EMBL" id="TWP33763.1"/>
    </source>
</evidence>
<dbReference type="GO" id="GO:0003677">
    <property type="term" value="F:DNA binding"/>
    <property type="evidence" value="ECO:0007669"/>
    <property type="project" value="UniProtKB-KW"/>
</dbReference>
<proteinExistence type="predicted"/>
<dbReference type="SUPFAM" id="SSF47598">
    <property type="entry name" value="Ribbon-helix-helix"/>
    <property type="match status" value="1"/>
</dbReference>
<evidence type="ECO:0000313" key="3">
    <source>
        <dbReference type="EMBL" id="TWP37440.1"/>
    </source>
</evidence>
<dbReference type="GO" id="GO:0006355">
    <property type="term" value="P:regulation of DNA-templated transcription"/>
    <property type="evidence" value="ECO:0007669"/>
    <property type="project" value="InterPro"/>
</dbReference>
<gene>
    <name evidence="3" type="ORF">FGL98_05885</name>
    <name evidence="2" type="ORF">FGL98_20170</name>
</gene>
<dbReference type="AlphaFoldDB" id="A0A563E4I3"/>
<dbReference type="Proteomes" id="UP000320244">
    <property type="component" value="Unassembled WGS sequence"/>
</dbReference>
<evidence type="ECO:0000313" key="4">
    <source>
        <dbReference type="Proteomes" id="UP000320244"/>
    </source>
</evidence>
<feature type="domain" description="Arc-like DNA binding" evidence="1">
    <location>
        <begin position="3"/>
        <end position="37"/>
    </location>
</feature>
<dbReference type="OrthoDB" id="4426404at2"/>
<dbReference type="InterPro" id="IPR013321">
    <property type="entry name" value="Arc_rbn_hlx_hlx"/>
</dbReference>
<name>A0A563E4I3_9MICO</name>
<protein>
    <submittedName>
        <fullName evidence="3">Arc family DNA-binding protein</fullName>
    </submittedName>
</protein>
<dbReference type="InterPro" id="IPR010985">
    <property type="entry name" value="Ribbon_hlx_hlx"/>
</dbReference>
<accession>A0A563E4I3</accession>
<evidence type="ECO:0000259" key="1">
    <source>
        <dbReference type="Pfam" id="PF03869"/>
    </source>
</evidence>
<dbReference type="EMBL" id="VCQV01000036">
    <property type="protein sequence ID" value="TWP33763.1"/>
    <property type="molecule type" value="Genomic_DNA"/>
</dbReference>
<reference evidence="3 4" key="2">
    <citation type="submission" date="2019-08" db="EMBL/GenBank/DDBJ databases">
        <title>Jejuicoccus antrihumi gen. nov., sp. nov., a new member of the family Dermacoccaceae isolated from a cave.</title>
        <authorList>
            <person name="Schumann P."/>
            <person name="Kim I.S."/>
        </authorList>
    </citation>
    <scope>NUCLEOTIDE SEQUENCE [LARGE SCALE GENOMIC DNA]</scope>
    <source>
        <strain evidence="3 4">C5-26</strain>
    </source>
</reference>
<sequence length="83" mass="9219">MTLRLPAEMDEALRAAAAEDHRSVQQEVAHAIEDYLARRETEEIKSDPETLRALAEARESVRAGDVVYGVEAARALVRDRDAS</sequence>
<comment type="caution">
    <text evidence="3">The sequence shown here is derived from an EMBL/GenBank/DDBJ whole genome shotgun (WGS) entry which is preliminary data.</text>
</comment>
<organism evidence="3 4">
    <name type="scientific">Leekyejoonella antrihumi</name>
    <dbReference type="NCBI Taxonomy" id="1660198"/>
    <lineage>
        <taxon>Bacteria</taxon>
        <taxon>Bacillati</taxon>
        <taxon>Actinomycetota</taxon>
        <taxon>Actinomycetes</taxon>
        <taxon>Micrococcales</taxon>
        <taxon>Dermacoccaceae</taxon>
        <taxon>Leekyejoonella</taxon>
    </lineage>
</organism>
<dbReference type="Gene3D" id="1.10.1220.10">
    <property type="entry name" value="Met repressor-like"/>
    <property type="match status" value="1"/>
</dbReference>
<keyword evidence="3" id="KW-0238">DNA-binding</keyword>
<dbReference type="InterPro" id="IPR005569">
    <property type="entry name" value="Arc_DNA-bd_dom"/>
</dbReference>
<reference evidence="3 4" key="1">
    <citation type="submission" date="2019-05" db="EMBL/GenBank/DDBJ databases">
        <authorList>
            <person name="Lee S.D."/>
        </authorList>
    </citation>
    <scope>NUCLEOTIDE SEQUENCE [LARGE SCALE GENOMIC DNA]</scope>
    <source>
        <strain evidence="3 4">C5-26</strain>
    </source>
</reference>
<dbReference type="EMBL" id="VCQV01000006">
    <property type="protein sequence ID" value="TWP37440.1"/>
    <property type="molecule type" value="Genomic_DNA"/>
</dbReference>
<dbReference type="Pfam" id="PF03869">
    <property type="entry name" value="Arc"/>
    <property type="match status" value="1"/>
</dbReference>